<evidence type="ECO:0000313" key="3">
    <source>
        <dbReference type="Proteomes" id="UP000242497"/>
    </source>
</evidence>
<reference evidence="3" key="1">
    <citation type="submission" date="2016-11" db="EMBL/GenBank/DDBJ databases">
        <authorList>
            <person name="Varghese N."/>
            <person name="Submissions S."/>
        </authorList>
    </citation>
    <scope>NUCLEOTIDE SEQUENCE [LARGE SCALE GENOMIC DNA]</scope>
    <source>
        <strain evidence="3">DSM 15518</strain>
    </source>
</reference>
<keyword evidence="3" id="KW-1185">Reference proteome</keyword>
<dbReference type="EMBL" id="FRAE01000074">
    <property type="protein sequence ID" value="SHK45621.1"/>
    <property type="molecule type" value="Genomic_DNA"/>
</dbReference>
<dbReference type="AlphaFoldDB" id="A0A1M6SLJ4"/>
<feature type="coiled-coil region" evidence="1">
    <location>
        <begin position="9"/>
        <end position="82"/>
    </location>
</feature>
<accession>A0A1M6SLJ4</accession>
<dbReference type="Gene3D" id="1.10.1420.10">
    <property type="match status" value="1"/>
</dbReference>
<protein>
    <submittedName>
        <fullName evidence="2">Uncharacterized protein</fullName>
    </submittedName>
</protein>
<dbReference type="STRING" id="1123349.SAMN02744037_02369"/>
<proteinExistence type="predicted"/>
<organism evidence="2 3">
    <name type="scientific">Tepidibacter formicigenes DSM 15518</name>
    <dbReference type="NCBI Taxonomy" id="1123349"/>
    <lineage>
        <taxon>Bacteria</taxon>
        <taxon>Bacillati</taxon>
        <taxon>Bacillota</taxon>
        <taxon>Clostridia</taxon>
        <taxon>Peptostreptococcales</taxon>
        <taxon>Peptostreptococcaceae</taxon>
        <taxon>Tepidibacter</taxon>
    </lineage>
</organism>
<evidence type="ECO:0000313" key="2">
    <source>
        <dbReference type="EMBL" id="SHK45621.1"/>
    </source>
</evidence>
<sequence length="94" mass="11120">MIIMSDELLKQILDKINSIDTRLDNIETDIKDLKQGQQEIKDHLIQLDSQNAERHITAFSKLESVDKEVRFIKHKLHQTEEDVFDIKDHLKLIK</sequence>
<keyword evidence="1" id="KW-0175">Coiled coil</keyword>
<gene>
    <name evidence="2" type="ORF">SAMN02744037_02369</name>
</gene>
<name>A0A1M6SLJ4_9FIRM</name>
<evidence type="ECO:0000256" key="1">
    <source>
        <dbReference type="SAM" id="Coils"/>
    </source>
</evidence>
<dbReference type="Proteomes" id="UP000242497">
    <property type="component" value="Unassembled WGS sequence"/>
</dbReference>